<gene>
    <name evidence="2" type="ORF">NRP21_11900</name>
</gene>
<organism evidence="2 3">
    <name type="scientific">Roseomonas populi</name>
    <dbReference type="NCBI Taxonomy" id="3121582"/>
    <lineage>
        <taxon>Bacteria</taxon>
        <taxon>Pseudomonadati</taxon>
        <taxon>Pseudomonadota</taxon>
        <taxon>Alphaproteobacteria</taxon>
        <taxon>Acetobacterales</taxon>
        <taxon>Roseomonadaceae</taxon>
        <taxon>Roseomonas</taxon>
    </lineage>
</organism>
<evidence type="ECO:0000256" key="1">
    <source>
        <dbReference type="SAM" id="MobiDB-lite"/>
    </source>
</evidence>
<name>A0ABT1X3T3_9PROT</name>
<sequence length="99" mass="9516">MPGSPGGGLADPAPGNAPGAAPPVRIRIGRLVLQGVPHGDAAAMEAALRGELARLAASAVPARGPAPVAPAGGTLRAATPAGRGREAAARILAALRRPA</sequence>
<dbReference type="Proteomes" id="UP001524642">
    <property type="component" value="Unassembled WGS sequence"/>
</dbReference>
<evidence type="ECO:0000313" key="2">
    <source>
        <dbReference type="EMBL" id="MCR0982753.1"/>
    </source>
</evidence>
<evidence type="ECO:0000313" key="3">
    <source>
        <dbReference type="Proteomes" id="UP001524642"/>
    </source>
</evidence>
<feature type="region of interest" description="Disordered" evidence="1">
    <location>
        <begin position="1"/>
        <end position="21"/>
    </location>
</feature>
<dbReference type="EMBL" id="JANJOU010000008">
    <property type="protein sequence ID" value="MCR0982753.1"/>
    <property type="molecule type" value="Genomic_DNA"/>
</dbReference>
<dbReference type="RefSeq" id="WP_257716416.1">
    <property type="nucleotide sequence ID" value="NZ_JANJOU010000008.1"/>
</dbReference>
<comment type="caution">
    <text evidence="2">The sequence shown here is derived from an EMBL/GenBank/DDBJ whole genome shotgun (WGS) entry which is preliminary data.</text>
</comment>
<protein>
    <submittedName>
        <fullName evidence="2">Uncharacterized protein</fullName>
    </submittedName>
</protein>
<feature type="region of interest" description="Disordered" evidence="1">
    <location>
        <begin position="62"/>
        <end position="82"/>
    </location>
</feature>
<proteinExistence type="predicted"/>
<keyword evidence="3" id="KW-1185">Reference proteome</keyword>
<reference evidence="2 3" key="1">
    <citation type="submission" date="2022-06" db="EMBL/GenBank/DDBJ databases">
        <title>Roseomonas CN29.</title>
        <authorList>
            <person name="Cheng Y."/>
            <person name="He X."/>
        </authorList>
    </citation>
    <scope>NUCLEOTIDE SEQUENCE [LARGE SCALE GENOMIC DNA]</scope>
    <source>
        <strain evidence="2 3">CN29</strain>
    </source>
</reference>
<feature type="compositionally biased region" description="Low complexity" evidence="1">
    <location>
        <begin position="10"/>
        <end position="21"/>
    </location>
</feature>
<accession>A0ABT1X3T3</accession>